<evidence type="ECO:0000256" key="1">
    <source>
        <dbReference type="SAM" id="Phobius"/>
    </source>
</evidence>
<accession>A0A1R0FCI0</accession>
<dbReference type="Proteomes" id="UP000187344">
    <property type="component" value="Unassembled WGS sequence"/>
</dbReference>
<keyword evidence="3" id="KW-1185">Reference proteome</keyword>
<protein>
    <submittedName>
        <fullName evidence="2">Uncharacterized protein</fullName>
    </submittedName>
</protein>
<gene>
    <name evidence="2" type="ORF">PEB0149_021780</name>
</gene>
<sequence>MRLIRRLFRFICYLFLVLTIITLVIDAAHSVGASEVLFLPIGSTISFVFSTGTQEFDNFISHLSSPYISLAAKIVGLCPTWIVFAVFALVFYVFGYDREAHFDNANYGEENV</sequence>
<dbReference type="GeneID" id="92990674"/>
<keyword evidence="1" id="KW-1133">Transmembrane helix</keyword>
<dbReference type="RefSeq" id="WP_075869798.1">
    <property type="nucleotide sequence ID" value="NZ_CALYQA010000005.1"/>
</dbReference>
<name>A0A1R0FCI0_9HYPH</name>
<evidence type="ECO:0000313" key="2">
    <source>
        <dbReference type="EMBL" id="OLY44703.1"/>
    </source>
</evidence>
<keyword evidence="1" id="KW-0812">Transmembrane</keyword>
<dbReference type="AlphaFoldDB" id="A0A1R0FCI0"/>
<dbReference type="OrthoDB" id="9948071at2"/>
<reference evidence="2 3" key="1">
    <citation type="submission" date="2016-12" db="EMBL/GenBank/DDBJ databases">
        <title>Comparative genomics of Bartonella apis.</title>
        <authorList>
            <person name="Engel P."/>
        </authorList>
    </citation>
    <scope>NUCLEOTIDE SEQUENCE [LARGE SCALE GENOMIC DNA]</scope>
    <source>
        <strain evidence="2 3">PEB0149</strain>
    </source>
</reference>
<organism evidence="2 3">
    <name type="scientific">Bartonella apis</name>
    <dbReference type="NCBI Taxonomy" id="1686310"/>
    <lineage>
        <taxon>Bacteria</taxon>
        <taxon>Pseudomonadati</taxon>
        <taxon>Pseudomonadota</taxon>
        <taxon>Alphaproteobacteria</taxon>
        <taxon>Hyphomicrobiales</taxon>
        <taxon>Bartonellaceae</taxon>
        <taxon>Bartonella</taxon>
    </lineage>
</organism>
<comment type="caution">
    <text evidence="2">The sequence shown here is derived from an EMBL/GenBank/DDBJ whole genome shotgun (WGS) entry which is preliminary data.</text>
</comment>
<feature type="transmembrane region" description="Helical" evidence="1">
    <location>
        <begin position="7"/>
        <end position="25"/>
    </location>
</feature>
<proteinExistence type="predicted"/>
<dbReference type="EMBL" id="LXYT01000001">
    <property type="protein sequence ID" value="OLY44703.1"/>
    <property type="molecule type" value="Genomic_DNA"/>
</dbReference>
<evidence type="ECO:0000313" key="3">
    <source>
        <dbReference type="Proteomes" id="UP000187344"/>
    </source>
</evidence>
<feature type="transmembrane region" description="Helical" evidence="1">
    <location>
        <begin position="70"/>
        <end position="94"/>
    </location>
</feature>
<keyword evidence="1" id="KW-0472">Membrane</keyword>